<name>A0A6J5IXG1_9BURK</name>
<keyword evidence="1" id="KW-0472">Membrane</keyword>
<feature type="transmembrane region" description="Helical" evidence="1">
    <location>
        <begin position="12"/>
        <end position="32"/>
    </location>
</feature>
<gene>
    <name evidence="2" type="ORF">BLA3211_02340</name>
</gene>
<dbReference type="RefSeq" id="WP_164462560.1">
    <property type="nucleotide sequence ID" value="NZ_CABVQF010000009.1"/>
</dbReference>
<keyword evidence="1" id="KW-1133">Transmembrane helix</keyword>
<dbReference type="EMBL" id="CABWIL020000007">
    <property type="protein sequence ID" value="CAB3963558.1"/>
    <property type="molecule type" value="Genomic_DNA"/>
</dbReference>
<dbReference type="Proteomes" id="UP000494301">
    <property type="component" value="Unassembled WGS sequence"/>
</dbReference>
<proteinExistence type="predicted"/>
<evidence type="ECO:0000313" key="2">
    <source>
        <dbReference type="EMBL" id="CAB3963558.1"/>
    </source>
</evidence>
<protein>
    <submittedName>
        <fullName evidence="2">Uncharacterized protein</fullName>
    </submittedName>
</protein>
<evidence type="ECO:0000313" key="3">
    <source>
        <dbReference type="Proteomes" id="UP000494301"/>
    </source>
</evidence>
<organism evidence="2 3">
    <name type="scientific">Burkholderia aenigmatica</name>
    <dbReference type="NCBI Taxonomy" id="2015348"/>
    <lineage>
        <taxon>Bacteria</taxon>
        <taxon>Pseudomonadati</taxon>
        <taxon>Pseudomonadota</taxon>
        <taxon>Betaproteobacteria</taxon>
        <taxon>Burkholderiales</taxon>
        <taxon>Burkholderiaceae</taxon>
        <taxon>Burkholderia</taxon>
        <taxon>Burkholderia cepacia complex</taxon>
    </lineage>
</organism>
<sequence>MLNNNSPLEHLAAFALTFVAGVLSSVAMRLYVEKVRRDALNALTRAH</sequence>
<evidence type="ECO:0000256" key="1">
    <source>
        <dbReference type="SAM" id="Phobius"/>
    </source>
</evidence>
<dbReference type="AlphaFoldDB" id="A0A6J5IXG1"/>
<reference evidence="2 3" key="1">
    <citation type="submission" date="2020-04" db="EMBL/GenBank/DDBJ databases">
        <authorList>
            <person name="Depoorter E."/>
        </authorList>
    </citation>
    <scope>NUCLEOTIDE SEQUENCE [LARGE SCALE GENOMIC DNA]</scope>
    <source>
        <strain evidence="2 3">BCC0217</strain>
    </source>
</reference>
<accession>A0A6J5IXG1</accession>
<keyword evidence="1" id="KW-0812">Transmembrane</keyword>